<gene>
    <name evidence="1" type="ORF">NP493_880g00078</name>
</gene>
<sequence>MDYTYPHTHKRGIAHKSKTMAILDFLTRFNKIAT</sequence>
<keyword evidence="2" id="KW-1185">Reference proteome</keyword>
<organism evidence="1 2">
    <name type="scientific">Ridgeia piscesae</name>
    <name type="common">Tubeworm</name>
    <dbReference type="NCBI Taxonomy" id="27915"/>
    <lineage>
        <taxon>Eukaryota</taxon>
        <taxon>Metazoa</taxon>
        <taxon>Spiralia</taxon>
        <taxon>Lophotrochozoa</taxon>
        <taxon>Annelida</taxon>
        <taxon>Polychaeta</taxon>
        <taxon>Sedentaria</taxon>
        <taxon>Canalipalpata</taxon>
        <taxon>Sabellida</taxon>
        <taxon>Siboglinidae</taxon>
        <taxon>Ridgeia</taxon>
    </lineage>
</organism>
<dbReference type="Proteomes" id="UP001209878">
    <property type="component" value="Unassembled WGS sequence"/>
</dbReference>
<evidence type="ECO:0000313" key="1">
    <source>
        <dbReference type="EMBL" id="KAK2173379.1"/>
    </source>
</evidence>
<evidence type="ECO:0000313" key="2">
    <source>
        <dbReference type="Proteomes" id="UP001209878"/>
    </source>
</evidence>
<dbReference type="EMBL" id="JAODUO010000880">
    <property type="protein sequence ID" value="KAK2173379.1"/>
    <property type="molecule type" value="Genomic_DNA"/>
</dbReference>
<comment type="caution">
    <text evidence="1">The sequence shown here is derived from an EMBL/GenBank/DDBJ whole genome shotgun (WGS) entry which is preliminary data.</text>
</comment>
<accession>A0AAD9NNA3</accession>
<protein>
    <submittedName>
        <fullName evidence="1">Uncharacterized protein</fullName>
    </submittedName>
</protein>
<dbReference type="AlphaFoldDB" id="A0AAD9NNA3"/>
<reference evidence="1" key="1">
    <citation type="journal article" date="2023" name="Mol. Biol. Evol.">
        <title>Third-Generation Sequencing Reveals the Adaptive Role of the Epigenome in Three Deep-Sea Polychaetes.</title>
        <authorList>
            <person name="Perez M."/>
            <person name="Aroh O."/>
            <person name="Sun Y."/>
            <person name="Lan Y."/>
            <person name="Juniper S.K."/>
            <person name="Young C.R."/>
            <person name="Angers B."/>
            <person name="Qian P.Y."/>
        </authorList>
    </citation>
    <scope>NUCLEOTIDE SEQUENCE</scope>
    <source>
        <strain evidence="1">R07B-5</strain>
    </source>
</reference>
<name>A0AAD9NNA3_RIDPI</name>
<proteinExistence type="predicted"/>